<feature type="domain" description="Multidrug resistance protein MdtA-like alpha-helical hairpin" evidence="4">
    <location>
        <begin position="109"/>
        <end position="177"/>
    </location>
</feature>
<dbReference type="InterPro" id="IPR058627">
    <property type="entry name" value="MdtA-like_C"/>
</dbReference>
<keyword evidence="8" id="KW-1185">Reference proteome</keyword>
<dbReference type="EMBL" id="FBVY01000038">
    <property type="protein sequence ID" value="CUX00921.1"/>
    <property type="molecule type" value="Genomic_DNA"/>
</dbReference>
<feature type="domain" description="Multidrug resistance protein MdtA-like barrel-sandwich hybrid" evidence="5">
    <location>
        <begin position="70"/>
        <end position="203"/>
    </location>
</feature>
<evidence type="ECO:0000256" key="2">
    <source>
        <dbReference type="ARBA" id="ARBA00009477"/>
    </source>
</evidence>
<dbReference type="Pfam" id="PF25967">
    <property type="entry name" value="RND-MFP_C"/>
    <property type="match status" value="1"/>
</dbReference>
<evidence type="ECO:0000313" key="8">
    <source>
        <dbReference type="Proteomes" id="UP000191933"/>
    </source>
</evidence>
<gene>
    <name evidence="7" type="ORF">AGR2A_Lc90161</name>
</gene>
<evidence type="ECO:0000259" key="6">
    <source>
        <dbReference type="Pfam" id="PF25967"/>
    </source>
</evidence>
<dbReference type="PANTHER" id="PTHR30469:SF38">
    <property type="entry name" value="HLYD FAMILY SECRETION PROTEIN"/>
    <property type="match status" value="1"/>
</dbReference>
<evidence type="ECO:0000256" key="3">
    <source>
        <dbReference type="ARBA" id="ARBA00022448"/>
    </source>
</evidence>
<name>A0A9W5F2E5_9HYPH</name>
<dbReference type="Gene3D" id="2.40.50.100">
    <property type="match status" value="1"/>
</dbReference>
<keyword evidence="3" id="KW-0813">Transport</keyword>
<dbReference type="InterPro" id="IPR006143">
    <property type="entry name" value="RND_pump_MFP"/>
</dbReference>
<dbReference type="GO" id="GO:0015562">
    <property type="term" value="F:efflux transmembrane transporter activity"/>
    <property type="evidence" value="ECO:0007669"/>
    <property type="project" value="TreeGrafter"/>
</dbReference>
<organism evidence="7 8">
    <name type="scientific">Agrobacterium genomosp. 2 str. CFBP 5494</name>
    <dbReference type="NCBI Taxonomy" id="1183436"/>
    <lineage>
        <taxon>Bacteria</taxon>
        <taxon>Pseudomonadati</taxon>
        <taxon>Pseudomonadota</taxon>
        <taxon>Alphaproteobacteria</taxon>
        <taxon>Hyphomicrobiales</taxon>
        <taxon>Rhizobiaceae</taxon>
        <taxon>Rhizobium/Agrobacterium group</taxon>
        <taxon>Agrobacterium</taxon>
        <taxon>Agrobacterium tumefaciens complex</taxon>
    </lineage>
</organism>
<dbReference type="Gene3D" id="1.10.287.470">
    <property type="entry name" value="Helix hairpin bin"/>
    <property type="match status" value="1"/>
</dbReference>
<reference evidence="7 8" key="1">
    <citation type="submission" date="2016-01" db="EMBL/GenBank/DDBJ databases">
        <authorList>
            <person name="Regsiter A."/>
            <person name="william w."/>
        </authorList>
    </citation>
    <scope>NUCLEOTIDE SEQUENCE [LARGE SCALE GENOMIC DNA]</scope>
    <source>
        <strain evidence="7 8">CFBP 5494</strain>
    </source>
</reference>
<dbReference type="InterPro" id="IPR058625">
    <property type="entry name" value="MdtA-like_BSH"/>
</dbReference>
<accession>A0A9W5F2E5</accession>
<dbReference type="Pfam" id="PF25876">
    <property type="entry name" value="HH_MFP_RND"/>
    <property type="match status" value="1"/>
</dbReference>
<proteinExistence type="inferred from homology"/>
<evidence type="ECO:0000313" key="7">
    <source>
        <dbReference type="EMBL" id="CUX00921.1"/>
    </source>
</evidence>
<feature type="domain" description="Multidrug resistance protein MdtA-like C-terminal permuted SH3" evidence="6">
    <location>
        <begin position="292"/>
        <end position="351"/>
    </location>
</feature>
<dbReference type="Gene3D" id="2.40.30.170">
    <property type="match status" value="1"/>
</dbReference>
<evidence type="ECO:0000259" key="4">
    <source>
        <dbReference type="Pfam" id="PF25876"/>
    </source>
</evidence>
<dbReference type="InterPro" id="IPR058624">
    <property type="entry name" value="MdtA-like_HH"/>
</dbReference>
<dbReference type="NCBIfam" id="TIGR01730">
    <property type="entry name" value="RND_mfp"/>
    <property type="match status" value="1"/>
</dbReference>
<sequence>MDEGEDQEVSMRTILIAWAVGGVFALSSCSNEEPPAEKPLRTVDVVKAEKQPIDHGSIITGEVRARVQTDLSFRVSGKITERLVDVGARVTTGQLLASIDPEEQKADIDVALANLQSAEAQQTQAQLAFDRQQSLFRTQVTSRSAVDKAQETLLTTQGAVRSAQAQLDTARDALSYTELRADADGVITARNVEVGQVAQAAQLVFTLAHDGPRDAVFDVYESLFLERDIDNLVNVSLLSDPARAVAAPVREISPTIDPDNGTIRVKVGLNGDLTMPLGAPVSGHFRFRQVDAIELPWSAMTSQKGRPAVWVVDPQSSEVSMRPIEVADYETSQFVVSAGLNPGDLVVTGGTKFLRTGEKVAYQKGQAQ</sequence>
<dbReference type="Proteomes" id="UP000191933">
    <property type="component" value="Unassembled WGS sequence"/>
</dbReference>
<dbReference type="SUPFAM" id="SSF111369">
    <property type="entry name" value="HlyD-like secretion proteins"/>
    <property type="match status" value="1"/>
</dbReference>
<comment type="caution">
    <text evidence="7">The sequence shown here is derived from an EMBL/GenBank/DDBJ whole genome shotgun (WGS) entry which is preliminary data.</text>
</comment>
<dbReference type="AlphaFoldDB" id="A0A9W5F2E5"/>
<dbReference type="GO" id="GO:1990281">
    <property type="term" value="C:efflux pump complex"/>
    <property type="evidence" value="ECO:0007669"/>
    <property type="project" value="TreeGrafter"/>
</dbReference>
<comment type="subcellular location">
    <subcellularLocation>
        <location evidence="1">Cell envelope</location>
    </subcellularLocation>
</comment>
<dbReference type="Gene3D" id="2.40.420.20">
    <property type="match status" value="1"/>
</dbReference>
<comment type="similarity">
    <text evidence="2">Belongs to the membrane fusion protein (MFP) (TC 8.A.1) family.</text>
</comment>
<evidence type="ECO:0000259" key="5">
    <source>
        <dbReference type="Pfam" id="PF25917"/>
    </source>
</evidence>
<protein>
    <submittedName>
        <fullName evidence="7">Component of multidrug efflux system (RND family)</fullName>
    </submittedName>
</protein>
<evidence type="ECO:0000256" key="1">
    <source>
        <dbReference type="ARBA" id="ARBA00004196"/>
    </source>
</evidence>
<dbReference type="PANTHER" id="PTHR30469">
    <property type="entry name" value="MULTIDRUG RESISTANCE PROTEIN MDTA"/>
    <property type="match status" value="1"/>
</dbReference>
<dbReference type="Pfam" id="PF25917">
    <property type="entry name" value="BSH_RND"/>
    <property type="match status" value="1"/>
</dbReference>